<keyword evidence="2" id="KW-0813">Transport</keyword>
<dbReference type="GO" id="GO:0005886">
    <property type="term" value="C:plasma membrane"/>
    <property type="evidence" value="ECO:0007669"/>
    <property type="project" value="UniProtKB-SubCell"/>
</dbReference>
<dbReference type="PANTHER" id="PTHR42711:SF19">
    <property type="entry name" value="DOXORUBICIN RESISTANCE ATP-BINDING PROTEIN DRRA"/>
    <property type="match status" value="1"/>
</dbReference>
<proteinExistence type="inferred from homology"/>
<dbReference type="InterPro" id="IPR017871">
    <property type="entry name" value="ABC_transporter-like_CS"/>
</dbReference>
<dbReference type="Pfam" id="PF13732">
    <property type="entry name" value="DrrA1-3_C"/>
    <property type="match status" value="1"/>
</dbReference>
<dbReference type="Pfam" id="PF00005">
    <property type="entry name" value="ABC_tran"/>
    <property type="match status" value="1"/>
</dbReference>
<name>X5IY84_9ACTN</name>
<comment type="similarity">
    <text evidence="9">Belongs to the ABC transporter superfamily. Drug exporter-1 (DrugE1) (TC 3.A.1.105) family.</text>
</comment>
<keyword evidence="4" id="KW-0547">Nucleotide-binding</keyword>
<dbReference type="InterPro" id="IPR025302">
    <property type="entry name" value="DrrA1/2-like_C"/>
</dbReference>
<dbReference type="PROSITE" id="PS00211">
    <property type="entry name" value="ABC_TRANSPORTER_1"/>
    <property type="match status" value="1"/>
</dbReference>
<dbReference type="InterPro" id="IPR027417">
    <property type="entry name" value="P-loop_NTPase"/>
</dbReference>
<evidence type="ECO:0000259" key="10">
    <source>
        <dbReference type="PROSITE" id="PS50893"/>
    </source>
</evidence>
<dbReference type="InterPro" id="IPR003593">
    <property type="entry name" value="AAA+_ATPase"/>
</dbReference>
<comment type="subcellular location">
    <subcellularLocation>
        <location evidence="1">Cell membrane</location>
        <topology evidence="1">Peripheral membrane protein</topology>
        <orientation evidence="1">Cytoplasmic side</orientation>
    </subcellularLocation>
</comment>
<keyword evidence="7" id="KW-0472">Membrane</keyword>
<dbReference type="PANTHER" id="PTHR42711">
    <property type="entry name" value="ABC TRANSPORTER ATP-BINDING PROTEIN"/>
    <property type="match status" value="1"/>
</dbReference>
<dbReference type="InterPro" id="IPR005894">
    <property type="entry name" value="DrrA"/>
</dbReference>
<dbReference type="GO" id="GO:1900753">
    <property type="term" value="P:doxorubicin transport"/>
    <property type="evidence" value="ECO:0007669"/>
    <property type="project" value="InterPro"/>
</dbReference>
<evidence type="ECO:0000256" key="5">
    <source>
        <dbReference type="ARBA" id="ARBA00022840"/>
    </source>
</evidence>
<evidence type="ECO:0000256" key="4">
    <source>
        <dbReference type="ARBA" id="ARBA00022741"/>
    </source>
</evidence>
<dbReference type="NCBIfam" id="TIGR01188">
    <property type="entry name" value="drrA"/>
    <property type="match status" value="1"/>
</dbReference>
<feature type="domain" description="ABC transporter" evidence="10">
    <location>
        <begin position="8"/>
        <end position="239"/>
    </location>
</feature>
<dbReference type="InterPro" id="IPR003439">
    <property type="entry name" value="ABC_transporter-like_ATP-bd"/>
</dbReference>
<reference evidence="11" key="1">
    <citation type="journal article" date="2013" name="ChemBioChem">
        <title>A unique amino transfer mechanism for constructing the ?-amino fatty acid starter unit in the biosynthesis of the macrolactam antibiotic cremimycin.</title>
        <authorList>
            <person name="Amagai K."/>
            <person name="Takaku R."/>
            <person name="Kudo F."/>
            <person name="Eguchi T."/>
        </authorList>
    </citation>
    <scope>NUCLEOTIDE SEQUENCE</scope>
    <source>
        <strain evidence="11">MJ635-86F5</strain>
    </source>
</reference>
<evidence type="ECO:0000256" key="2">
    <source>
        <dbReference type="ARBA" id="ARBA00022448"/>
    </source>
</evidence>
<dbReference type="GO" id="GO:0046677">
    <property type="term" value="P:response to antibiotic"/>
    <property type="evidence" value="ECO:0007669"/>
    <property type="project" value="UniProtKB-KW"/>
</dbReference>
<keyword evidence="3" id="KW-1003">Cell membrane</keyword>
<keyword evidence="8" id="KW-0046">Antibiotic resistance</keyword>
<dbReference type="SUPFAM" id="SSF52540">
    <property type="entry name" value="P-loop containing nucleoside triphosphate hydrolases"/>
    <property type="match status" value="1"/>
</dbReference>
<sequence length="326" mass="34917">MSATDAAIHASGLAKNYGGKVQALAGFDLTVPRGIVFGLLGPNGSGKTTAVKCLTTLARYDRGTARVAGFDVAAEPEQVRARIGLTGQYAAVDELLSGRENLVMFGKLVGFRSRYAKSFADELLERFGLAEAADRPVGHYSGGMRRRIDLAVSILPAPEVLVLDEPTTGLDPQSRNQMWSAVRELVRGGTTVLLTTQYLDEADQLASRIAVLKGGRVIAEGTADELKHQAGGDQITLVVRDAEDIPLAADVVDSVGGTYPQIEQEERRISAPAADRIATLTNVLRALESRGVRVEDIAIRRPTLDEAFLSLTENRTRSSDSEVLSS</sequence>
<dbReference type="GO" id="GO:0005524">
    <property type="term" value="F:ATP binding"/>
    <property type="evidence" value="ECO:0007669"/>
    <property type="project" value="UniProtKB-KW"/>
</dbReference>
<dbReference type="EMBL" id="AB818354">
    <property type="protein sequence ID" value="BAO66521.1"/>
    <property type="molecule type" value="Genomic_DNA"/>
</dbReference>
<evidence type="ECO:0000256" key="1">
    <source>
        <dbReference type="ARBA" id="ARBA00004413"/>
    </source>
</evidence>
<dbReference type="GO" id="GO:0016887">
    <property type="term" value="F:ATP hydrolysis activity"/>
    <property type="evidence" value="ECO:0007669"/>
    <property type="project" value="InterPro"/>
</dbReference>
<evidence type="ECO:0000256" key="3">
    <source>
        <dbReference type="ARBA" id="ARBA00022475"/>
    </source>
</evidence>
<dbReference type="InterPro" id="IPR050763">
    <property type="entry name" value="ABC_transporter_ATP-binding"/>
</dbReference>
<dbReference type="Gene3D" id="3.40.50.300">
    <property type="entry name" value="P-loop containing nucleotide triphosphate hydrolases"/>
    <property type="match status" value="1"/>
</dbReference>
<evidence type="ECO:0000256" key="9">
    <source>
        <dbReference type="ARBA" id="ARBA00049985"/>
    </source>
</evidence>
<organism evidence="11">
    <name type="scientific">Streptomyces sp. MJ635-86F5</name>
    <dbReference type="NCBI Taxonomy" id="1321967"/>
    <lineage>
        <taxon>Bacteria</taxon>
        <taxon>Bacillati</taxon>
        <taxon>Actinomycetota</taxon>
        <taxon>Actinomycetes</taxon>
        <taxon>Kitasatosporales</taxon>
        <taxon>Streptomycetaceae</taxon>
        <taxon>Streptomyces</taxon>
    </lineage>
</organism>
<dbReference type="AlphaFoldDB" id="X5IY84"/>
<evidence type="ECO:0000313" key="11">
    <source>
        <dbReference type="EMBL" id="BAO66521.1"/>
    </source>
</evidence>
<protein>
    <submittedName>
        <fullName evidence="11">ABC transporter</fullName>
    </submittedName>
</protein>
<accession>X5IY84</accession>
<dbReference type="SMART" id="SM00382">
    <property type="entry name" value="AAA"/>
    <property type="match status" value="1"/>
</dbReference>
<dbReference type="PROSITE" id="PS50893">
    <property type="entry name" value="ABC_TRANSPORTER_2"/>
    <property type="match status" value="1"/>
</dbReference>
<evidence type="ECO:0000256" key="8">
    <source>
        <dbReference type="ARBA" id="ARBA00023251"/>
    </source>
</evidence>
<gene>
    <name evidence="11" type="primary">cmiR3</name>
</gene>
<keyword evidence="6" id="KW-1278">Translocase</keyword>
<evidence type="ECO:0000256" key="7">
    <source>
        <dbReference type="ARBA" id="ARBA00023136"/>
    </source>
</evidence>
<dbReference type="GO" id="GO:0043215">
    <property type="term" value="P:daunorubicin transport"/>
    <property type="evidence" value="ECO:0007669"/>
    <property type="project" value="InterPro"/>
</dbReference>
<evidence type="ECO:0000256" key="6">
    <source>
        <dbReference type="ARBA" id="ARBA00022967"/>
    </source>
</evidence>
<keyword evidence="5" id="KW-0067">ATP-binding</keyword>